<dbReference type="SUPFAM" id="SSF50630">
    <property type="entry name" value="Acid proteases"/>
    <property type="match status" value="1"/>
</dbReference>
<protein>
    <submittedName>
        <fullName evidence="8">Acid protease</fullName>
    </submittedName>
</protein>
<keyword evidence="5" id="KW-0378">Hydrolase</keyword>
<evidence type="ECO:0000256" key="5">
    <source>
        <dbReference type="RuleBase" id="RU000454"/>
    </source>
</evidence>
<keyword evidence="9" id="KW-1185">Reference proteome</keyword>
<keyword evidence="5 8" id="KW-0645">Protease</keyword>
<dbReference type="GeneID" id="19308764"/>
<dbReference type="OMA" id="ASSYLQW"/>
<feature type="chain" id="PRO_5004544137" evidence="6">
    <location>
        <begin position="19"/>
        <end position="569"/>
    </location>
</feature>
<dbReference type="GO" id="GO:0006508">
    <property type="term" value="P:proteolysis"/>
    <property type="evidence" value="ECO:0007669"/>
    <property type="project" value="UniProtKB-KW"/>
</dbReference>
<dbReference type="PROSITE" id="PS00141">
    <property type="entry name" value="ASP_PROTEASE"/>
    <property type="match status" value="1"/>
</dbReference>
<sequence>MFAVLLVVLVALLDIASAVTADKRDCWYDDCEQQVKSFEKINVSPSLLEASNPAKTGLLPVAWSDDEQSYYSVISVGNISFRVALDTGSADLWITSSACTTSACHSVPKYPLTYQSPSFASVNDNNTAFSVSFADGTAASGYVAREKVQLSNLTVPNQAFGMVSQSNVTMGSQMSGILGLGFPRLSTISNNVVNATPFFASLSQQGIVNYPLFGLSLTRNTSGTLTLGAIDSSVVKDVSQIEWNEVVAFSPFGTERNTTSYLQWAIPMGNILVNGSAITPSPTYPTAYSNQSLALLDVGTPGIYGPYQDVSSIFSAIDGSRLVDTKDGGQWALPCDVSETISFVFGTTNFTLQPSDYLIGPTSGNPDLCLAWPRASAPSSDGIDWQLGSPFLRTVYSIFSYGIDAKEPPMIGLYPRNNASAPVESPQYISSFMSAASATVATTLPNYLLPTPSYSTPPFAFNTSIPASIGQIVTSDLATSTYSPILATPAALNVTAIPTVSPSPTLLTLIITDTSGEVRTTTSTASTPSVTLGVPYGWSASAGSRLPVPLSRTLLACLSLVVLVLSSTS</sequence>
<evidence type="ECO:0000256" key="6">
    <source>
        <dbReference type="SAM" id="SignalP"/>
    </source>
</evidence>
<dbReference type="InterPro" id="IPR001461">
    <property type="entry name" value="Aspartic_peptidase_A1"/>
</dbReference>
<evidence type="ECO:0000256" key="2">
    <source>
        <dbReference type="ARBA" id="ARBA00022750"/>
    </source>
</evidence>
<name>S7RMZ0_GLOTA</name>
<dbReference type="OrthoDB" id="771136at2759"/>
<dbReference type="Pfam" id="PF00026">
    <property type="entry name" value="Asp"/>
    <property type="match status" value="1"/>
</dbReference>
<evidence type="ECO:0000313" key="8">
    <source>
        <dbReference type="EMBL" id="EPQ54079.1"/>
    </source>
</evidence>
<keyword evidence="4" id="KW-1015">Disulfide bond</keyword>
<dbReference type="eggNOG" id="KOG1339">
    <property type="taxonomic scope" value="Eukaryota"/>
</dbReference>
<dbReference type="InterPro" id="IPR021109">
    <property type="entry name" value="Peptidase_aspartic_dom_sf"/>
</dbReference>
<dbReference type="PROSITE" id="PS51767">
    <property type="entry name" value="PEPTIDASE_A1"/>
    <property type="match status" value="1"/>
</dbReference>
<feature type="active site" evidence="3">
    <location>
        <position position="86"/>
    </location>
</feature>
<feature type="active site" evidence="3">
    <location>
        <position position="297"/>
    </location>
</feature>
<evidence type="ECO:0000259" key="7">
    <source>
        <dbReference type="PROSITE" id="PS51767"/>
    </source>
</evidence>
<dbReference type="PANTHER" id="PTHR47966">
    <property type="entry name" value="BETA-SITE APP-CLEAVING ENZYME, ISOFORM A-RELATED"/>
    <property type="match status" value="1"/>
</dbReference>
<dbReference type="Gene3D" id="2.40.70.10">
    <property type="entry name" value="Acid Proteases"/>
    <property type="match status" value="2"/>
</dbReference>
<gene>
    <name evidence="8" type="ORF">GLOTRDRAFT_77988</name>
</gene>
<feature type="domain" description="Peptidase A1" evidence="7">
    <location>
        <begin position="70"/>
        <end position="414"/>
    </location>
</feature>
<dbReference type="PRINTS" id="PR00792">
    <property type="entry name" value="PEPSIN"/>
</dbReference>
<evidence type="ECO:0000256" key="3">
    <source>
        <dbReference type="PIRSR" id="PIRSR601461-1"/>
    </source>
</evidence>
<keyword evidence="6" id="KW-0732">Signal</keyword>
<dbReference type="EMBL" id="KB469304">
    <property type="protein sequence ID" value="EPQ54079.1"/>
    <property type="molecule type" value="Genomic_DNA"/>
</dbReference>
<evidence type="ECO:0000313" key="9">
    <source>
        <dbReference type="Proteomes" id="UP000030669"/>
    </source>
</evidence>
<dbReference type="Proteomes" id="UP000030669">
    <property type="component" value="Unassembled WGS sequence"/>
</dbReference>
<feature type="signal peptide" evidence="6">
    <location>
        <begin position="1"/>
        <end position="18"/>
    </location>
</feature>
<dbReference type="HOGENOM" id="CLU_037038_0_0_1"/>
<feature type="disulfide bond" evidence="4">
    <location>
        <begin position="99"/>
        <end position="104"/>
    </location>
</feature>
<evidence type="ECO:0000256" key="1">
    <source>
        <dbReference type="ARBA" id="ARBA00007447"/>
    </source>
</evidence>
<reference evidence="8 9" key="1">
    <citation type="journal article" date="2012" name="Science">
        <title>The Paleozoic origin of enzymatic lignin decomposition reconstructed from 31 fungal genomes.</title>
        <authorList>
            <person name="Floudas D."/>
            <person name="Binder M."/>
            <person name="Riley R."/>
            <person name="Barry K."/>
            <person name="Blanchette R.A."/>
            <person name="Henrissat B."/>
            <person name="Martinez A.T."/>
            <person name="Otillar R."/>
            <person name="Spatafora J.W."/>
            <person name="Yadav J.S."/>
            <person name="Aerts A."/>
            <person name="Benoit I."/>
            <person name="Boyd A."/>
            <person name="Carlson A."/>
            <person name="Copeland A."/>
            <person name="Coutinho P.M."/>
            <person name="de Vries R.P."/>
            <person name="Ferreira P."/>
            <person name="Findley K."/>
            <person name="Foster B."/>
            <person name="Gaskell J."/>
            <person name="Glotzer D."/>
            <person name="Gorecki P."/>
            <person name="Heitman J."/>
            <person name="Hesse C."/>
            <person name="Hori C."/>
            <person name="Igarashi K."/>
            <person name="Jurgens J.A."/>
            <person name="Kallen N."/>
            <person name="Kersten P."/>
            <person name="Kohler A."/>
            <person name="Kuees U."/>
            <person name="Kumar T.K.A."/>
            <person name="Kuo A."/>
            <person name="LaButti K."/>
            <person name="Larrondo L.F."/>
            <person name="Lindquist E."/>
            <person name="Ling A."/>
            <person name="Lombard V."/>
            <person name="Lucas S."/>
            <person name="Lundell T."/>
            <person name="Martin R."/>
            <person name="McLaughlin D.J."/>
            <person name="Morgenstern I."/>
            <person name="Morin E."/>
            <person name="Murat C."/>
            <person name="Nagy L.G."/>
            <person name="Nolan M."/>
            <person name="Ohm R.A."/>
            <person name="Patyshakuliyeva A."/>
            <person name="Rokas A."/>
            <person name="Ruiz-Duenas F.J."/>
            <person name="Sabat G."/>
            <person name="Salamov A."/>
            <person name="Samejima M."/>
            <person name="Schmutz J."/>
            <person name="Slot J.C."/>
            <person name="St John F."/>
            <person name="Stenlid J."/>
            <person name="Sun H."/>
            <person name="Sun S."/>
            <person name="Syed K."/>
            <person name="Tsang A."/>
            <person name="Wiebenga A."/>
            <person name="Young D."/>
            <person name="Pisabarro A."/>
            <person name="Eastwood D.C."/>
            <person name="Martin F."/>
            <person name="Cullen D."/>
            <person name="Grigoriev I.V."/>
            <person name="Hibbett D.S."/>
        </authorList>
    </citation>
    <scope>NUCLEOTIDE SEQUENCE [LARGE SCALE GENOMIC DNA]</scope>
    <source>
        <strain evidence="8 9">ATCC 11539</strain>
    </source>
</reference>
<dbReference type="AlphaFoldDB" id="S7RMZ0"/>
<dbReference type="RefSeq" id="XP_007867419.1">
    <property type="nucleotide sequence ID" value="XM_007869228.1"/>
</dbReference>
<dbReference type="KEGG" id="gtr:GLOTRDRAFT_77988"/>
<proteinExistence type="inferred from homology"/>
<dbReference type="InterPro" id="IPR001969">
    <property type="entry name" value="Aspartic_peptidase_AS"/>
</dbReference>
<accession>S7RMZ0</accession>
<dbReference type="InterPro" id="IPR033121">
    <property type="entry name" value="PEPTIDASE_A1"/>
</dbReference>
<comment type="similarity">
    <text evidence="1 5">Belongs to the peptidase A1 family.</text>
</comment>
<keyword evidence="2 5" id="KW-0064">Aspartyl protease</keyword>
<dbReference type="CDD" id="cd05471">
    <property type="entry name" value="pepsin_like"/>
    <property type="match status" value="1"/>
</dbReference>
<organism evidence="8 9">
    <name type="scientific">Gloeophyllum trabeum (strain ATCC 11539 / FP-39264 / Madison 617)</name>
    <name type="common">Brown rot fungus</name>
    <dbReference type="NCBI Taxonomy" id="670483"/>
    <lineage>
        <taxon>Eukaryota</taxon>
        <taxon>Fungi</taxon>
        <taxon>Dikarya</taxon>
        <taxon>Basidiomycota</taxon>
        <taxon>Agaricomycotina</taxon>
        <taxon>Agaricomycetes</taxon>
        <taxon>Gloeophyllales</taxon>
        <taxon>Gloeophyllaceae</taxon>
        <taxon>Gloeophyllum</taxon>
    </lineage>
</organism>
<dbReference type="InterPro" id="IPR034164">
    <property type="entry name" value="Pepsin-like_dom"/>
</dbReference>
<dbReference type="GO" id="GO:0004190">
    <property type="term" value="F:aspartic-type endopeptidase activity"/>
    <property type="evidence" value="ECO:0007669"/>
    <property type="project" value="UniProtKB-KW"/>
</dbReference>
<evidence type="ECO:0000256" key="4">
    <source>
        <dbReference type="PIRSR" id="PIRSR601461-2"/>
    </source>
</evidence>
<dbReference type="PANTHER" id="PTHR47966:SF74">
    <property type="entry name" value="AGR407CP"/>
    <property type="match status" value="1"/>
</dbReference>